<feature type="transmembrane region" description="Helical" evidence="6">
    <location>
        <begin position="85"/>
        <end position="108"/>
    </location>
</feature>
<feature type="transmembrane region" description="Helical" evidence="6">
    <location>
        <begin position="202"/>
        <end position="220"/>
    </location>
</feature>
<dbReference type="GeneID" id="36524800"/>
<comment type="subcellular location">
    <subcellularLocation>
        <location evidence="1">Membrane</location>
        <topology evidence="1">Multi-pass membrane protein</topology>
    </subcellularLocation>
</comment>
<proteinExistence type="inferred from homology"/>
<dbReference type="EMBL" id="KZ559150">
    <property type="protein sequence ID" value="PLB36517.1"/>
    <property type="molecule type" value="Genomic_DNA"/>
</dbReference>
<dbReference type="AlphaFoldDB" id="A0A2I2F7B3"/>
<reference evidence="8 9" key="1">
    <citation type="submission" date="2017-12" db="EMBL/GenBank/DDBJ databases">
        <authorList>
            <consortium name="DOE Joint Genome Institute"/>
            <person name="Haridas S."/>
            <person name="Kjaerbolling I."/>
            <person name="Vesth T.C."/>
            <person name="Frisvad J.C."/>
            <person name="Nybo J.L."/>
            <person name="Theobald S."/>
            <person name="Kuo A."/>
            <person name="Bowyer P."/>
            <person name="Matsuda Y."/>
            <person name="Mondo S."/>
            <person name="Lyhne E.K."/>
            <person name="Kogle M.E."/>
            <person name="Clum A."/>
            <person name="Lipzen A."/>
            <person name="Salamov A."/>
            <person name="Ngan C.Y."/>
            <person name="Daum C."/>
            <person name="Chiniquy J."/>
            <person name="Barry K."/>
            <person name="LaButti K."/>
            <person name="Simmons B.A."/>
            <person name="Magnuson J.K."/>
            <person name="Mortensen U.H."/>
            <person name="Larsen T.O."/>
            <person name="Grigoriev I.V."/>
            <person name="Baker S.E."/>
            <person name="Andersen M.R."/>
            <person name="Nordberg H.P."/>
            <person name="Cantor M.N."/>
            <person name="Hua S.X."/>
        </authorList>
    </citation>
    <scope>NUCLEOTIDE SEQUENCE [LARGE SCALE GENOMIC DNA]</scope>
    <source>
        <strain evidence="8 9">CBS 102.13</strain>
    </source>
</reference>
<accession>A0A2I2F7B3</accession>
<organism evidence="8 9">
    <name type="scientific">Aspergillus candidus</name>
    <dbReference type="NCBI Taxonomy" id="41067"/>
    <lineage>
        <taxon>Eukaryota</taxon>
        <taxon>Fungi</taxon>
        <taxon>Dikarya</taxon>
        <taxon>Ascomycota</taxon>
        <taxon>Pezizomycotina</taxon>
        <taxon>Eurotiomycetes</taxon>
        <taxon>Eurotiomycetidae</taxon>
        <taxon>Eurotiales</taxon>
        <taxon>Aspergillaceae</taxon>
        <taxon>Aspergillus</taxon>
        <taxon>Aspergillus subgen. Circumdati</taxon>
    </lineage>
</organism>
<dbReference type="InterPro" id="IPR052337">
    <property type="entry name" value="SAT4-like"/>
</dbReference>
<dbReference type="PANTHER" id="PTHR33048:SF163">
    <property type="entry name" value="INTEGRAL MEMBRANE PROTEIN (AFU_ORTHOLOGUE AFUA_8G05510)"/>
    <property type="match status" value="1"/>
</dbReference>
<dbReference type="GO" id="GO:0016020">
    <property type="term" value="C:membrane"/>
    <property type="evidence" value="ECO:0007669"/>
    <property type="project" value="UniProtKB-SubCell"/>
</dbReference>
<keyword evidence="4 6" id="KW-0472">Membrane</keyword>
<comment type="similarity">
    <text evidence="5">Belongs to the SAT4 family.</text>
</comment>
<evidence type="ECO:0000259" key="7">
    <source>
        <dbReference type="Pfam" id="PF20684"/>
    </source>
</evidence>
<sequence length="344" mass="38503">MELPPPPPGLDIYEDRSGKVIASVLAPAILAIIAVGLRVWARYISKAEFRWDDYLIILALVVAKLGGMGKHIWHPDINMEVMYQLVFAMEFIYSCTIPAIKMSVIMFYHRIFAISHFRYILYMCSFLAIGWFVGVMVVNLVQCKPTQYLWKQFAEPPGKGECIDVQAYFMGNGIAEAVTDFIILGAPFYEVYKLQMPTPQKLAVMCIFGLGTFTCVAGALRCYAVKIMNETEDIPWNFGRGFIWSSIEPSLGIVSACLPTLRPLVRYLFPSGFGSSKKTSDFYRLQEGGTFVSGTGNVALTNDIRRGDRDSSLDLGLHDDPDQAITVQREFMWSSKSATNNSTP</sequence>
<dbReference type="Proteomes" id="UP000234585">
    <property type="component" value="Unassembled WGS sequence"/>
</dbReference>
<dbReference type="Pfam" id="PF20684">
    <property type="entry name" value="Fung_rhodopsin"/>
    <property type="match status" value="1"/>
</dbReference>
<evidence type="ECO:0000256" key="6">
    <source>
        <dbReference type="SAM" id="Phobius"/>
    </source>
</evidence>
<dbReference type="PANTHER" id="PTHR33048">
    <property type="entry name" value="PTH11-LIKE INTEGRAL MEMBRANE PROTEIN (AFU_ORTHOLOGUE AFUA_5G11245)"/>
    <property type="match status" value="1"/>
</dbReference>
<dbReference type="RefSeq" id="XP_024670529.1">
    <property type="nucleotide sequence ID" value="XM_024817640.1"/>
</dbReference>
<keyword evidence="2 6" id="KW-0812">Transmembrane</keyword>
<feature type="transmembrane region" description="Helical" evidence="6">
    <location>
        <begin position="53"/>
        <end position="73"/>
    </location>
</feature>
<protein>
    <recommendedName>
        <fullName evidence="7">Rhodopsin domain-containing protein</fullName>
    </recommendedName>
</protein>
<keyword evidence="3 6" id="KW-1133">Transmembrane helix</keyword>
<dbReference type="STRING" id="41067.A0A2I2F7B3"/>
<feature type="domain" description="Rhodopsin" evidence="7">
    <location>
        <begin position="37"/>
        <end position="266"/>
    </location>
</feature>
<evidence type="ECO:0000256" key="5">
    <source>
        <dbReference type="ARBA" id="ARBA00038359"/>
    </source>
</evidence>
<feature type="transmembrane region" description="Helical" evidence="6">
    <location>
        <begin position="20"/>
        <end position="41"/>
    </location>
</feature>
<feature type="transmembrane region" description="Helical" evidence="6">
    <location>
        <begin position="120"/>
        <end position="141"/>
    </location>
</feature>
<evidence type="ECO:0000256" key="2">
    <source>
        <dbReference type="ARBA" id="ARBA00022692"/>
    </source>
</evidence>
<dbReference type="InterPro" id="IPR049326">
    <property type="entry name" value="Rhodopsin_dom_fungi"/>
</dbReference>
<evidence type="ECO:0000256" key="1">
    <source>
        <dbReference type="ARBA" id="ARBA00004141"/>
    </source>
</evidence>
<evidence type="ECO:0000313" key="9">
    <source>
        <dbReference type="Proteomes" id="UP000234585"/>
    </source>
</evidence>
<dbReference type="OrthoDB" id="5429740at2759"/>
<name>A0A2I2F7B3_ASPCN</name>
<evidence type="ECO:0000256" key="4">
    <source>
        <dbReference type="ARBA" id="ARBA00023136"/>
    </source>
</evidence>
<gene>
    <name evidence="8" type="ORF">BDW47DRAFT_132710</name>
</gene>
<keyword evidence="9" id="KW-1185">Reference proteome</keyword>
<evidence type="ECO:0000256" key="3">
    <source>
        <dbReference type="ARBA" id="ARBA00022989"/>
    </source>
</evidence>
<evidence type="ECO:0000313" key="8">
    <source>
        <dbReference type="EMBL" id="PLB36517.1"/>
    </source>
</evidence>